<evidence type="ECO:0000256" key="2">
    <source>
        <dbReference type="ARBA" id="ARBA00023015"/>
    </source>
</evidence>
<protein>
    <submittedName>
        <fullName evidence="6">LacI family DNA-binding transcriptional regulator</fullName>
    </submittedName>
</protein>
<evidence type="ECO:0000313" key="7">
    <source>
        <dbReference type="Proteomes" id="UP001484097"/>
    </source>
</evidence>
<dbReference type="RefSeq" id="WP_347920380.1">
    <property type="nucleotide sequence ID" value="NZ_JBDXMX010000003.1"/>
</dbReference>
<dbReference type="SMART" id="SM00354">
    <property type="entry name" value="HTH_LACI"/>
    <property type="match status" value="1"/>
</dbReference>
<dbReference type="InterPro" id="IPR000843">
    <property type="entry name" value="HTH_LacI"/>
</dbReference>
<evidence type="ECO:0000256" key="3">
    <source>
        <dbReference type="ARBA" id="ARBA00023125"/>
    </source>
</evidence>
<keyword evidence="4" id="KW-0804">Transcription</keyword>
<dbReference type="Proteomes" id="UP001484097">
    <property type="component" value="Unassembled WGS sequence"/>
</dbReference>
<name>A0ABV0IJ87_9MICC</name>
<comment type="caution">
    <text evidence="6">The sequence shown here is derived from an EMBL/GenBank/DDBJ whole genome shotgun (WGS) entry which is preliminary data.</text>
</comment>
<evidence type="ECO:0000256" key="4">
    <source>
        <dbReference type="ARBA" id="ARBA00023163"/>
    </source>
</evidence>
<dbReference type="Gene3D" id="1.10.260.40">
    <property type="entry name" value="lambda repressor-like DNA-binding domains"/>
    <property type="match status" value="1"/>
</dbReference>
<dbReference type="GO" id="GO:0003677">
    <property type="term" value="F:DNA binding"/>
    <property type="evidence" value="ECO:0007669"/>
    <property type="project" value="UniProtKB-KW"/>
</dbReference>
<keyword evidence="3 6" id="KW-0238">DNA-binding</keyword>
<evidence type="ECO:0000313" key="6">
    <source>
        <dbReference type="EMBL" id="MEO9247719.1"/>
    </source>
</evidence>
<feature type="domain" description="HTH lacI-type" evidence="5">
    <location>
        <begin position="12"/>
        <end position="67"/>
    </location>
</feature>
<keyword evidence="7" id="KW-1185">Reference proteome</keyword>
<gene>
    <name evidence="6" type="ORF">ABDK96_08515</name>
</gene>
<dbReference type="PROSITE" id="PS50932">
    <property type="entry name" value="HTH_LACI_2"/>
    <property type="match status" value="1"/>
</dbReference>
<dbReference type="SUPFAM" id="SSF53822">
    <property type="entry name" value="Periplasmic binding protein-like I"/>
    <property type="match status" value="1"/>
</dbReference>
<organism evidence="6 7">
    <name type="scientific">Citricoccus nitrophenolicus</name>
    <dbReference type="NCBI Taxonomy" id="863575"/>
    <lineage>
        <taxon>Bacteria</taxon>
        <taxon>Bacillati</taxon>
        <taxon>Actinomycetota</taxon>
        <taxon>Actinomycetes</taxon>
        <taxon>Micrococcales</taxon>
        <taxon>Micrococcaceae</taxon>
        <taxon>Citricoccus</taxon>
    </lineage>
</organism>
<accession>A0ABV0IJ87</accession>
<dbReference type="PANTHER" id="PTHR30146">
    <property type="entry name" value="LACI-RELATED TRANSCRIPTIONAL REPRESSOR"/>
    <property type="match status" value="1"/>
</dbReference>
<dbReference type="InterPro" id="IPR010982">
    <property type="entry name" value="Lambda_DNA-bd_dom_sf"/>
</dbReference>
<proteinExistence type="predicted"/>
<evidence type="ECO:0000256" key="1">
    <source>
        <dbReference type="ARBA" id="ARBA00022491"/>
    </source>
</evidence>
<reference evidence="6 7" key="1">
    <citation type="submission" date="2024-05" db="EMBL/GenBank/DDBJ databases">
        <authorList>
            <person name="Yi C."/>
        </authorList>
    </citation>
    <scope>NUCLEOTIDE SEQUENCE [LARGE SCALE GENOMIC DNA]</scope>
    <source>
        <strain evidence="6 7">XS13</strain>
    </source>
</reference>
<evidence type="ECO:0000259" key="5">
    <source>
        <dbReference type="PROSITE" id="PS50932"/>
    </source>
</evidence>
<sequence>MPQPESGRVRPVTLVTVARHARVHVSTASRALSDNPSGVGADTVRRVRELAAALGYRRDVRAAGLRTGTSRLVGVLVPRLTDLGLATIYDSIDLAASEAGYGTVVANTRDDDRHRKIRIDAMLSRGIDGIIIGDAHLGDTAAYELKQRGVPYVLVMRRLEGHPSVTTDDYRGGQLAAEHLLQRGHRRVGVVAGDQLASTGRERTLGFRRTFEAAGFPVADGYVVDSEFSTNAGLHAGSALMNLADPPTAIFAVHDLIALGVMGAIRDAGLKLGTEVALVGYNDLDLAATLPVPLTSISSDLSRMGRLSFDLLMNTINGQPVESMLLDPLLVPRATTLGRYEP</sequence>
<dbReference type="InterPro" id="IPR046335">
    <property type="entry name" value="LacI/GalR-like_sensor"/>
</dbReference>
<dbReference type="InterPro" id="IPR028082">
    <property type="entry name" value="Peripla_BP_I"/>
</dbReference>
<dbReference type="EMBL" id="JBDXMX010000003">
    <property type="protein sequence ID" value="MEO9247719.1"/>
    <property type="molecule type" value="Genomic_DNA"/>
</dbReference>
<keyword evidence="1" id="KW-0678">Repressor</keyword>
<dbReference type="Pfam" id="PF13377">
    <property type="entry name" value="Peripla_BP_3"/>
    <property type="match status" value="1"/>
</dbReference>
<dbReference type="CDD" id="cd01392">
    <property type="entry name" value="HTH_LacI"/>
    <property type="match status" value="1"/>
</dbReference>
<dbReference type="Gene3D" id="3.40.50.2300">
    <property type="match status" value="2"/>
</dbReference>
<dbReference type="SUPFAM" id="SSF47413">
    <property type="entry name" value="lambda repressor-like DNA-binding domains"/>
    <property type="match status" value="1"/>
</dbReference>
<dbReference type="PANTHER" id="PTHR30146:SF148">
    <property type="entry name" value="HTH-TYPE TRANSCRIPTIONAL REPRESSOR PURR-RELATED"/>
    <property type="match status" value="1"/>
</dbReference>
<keyword evidence="2" id="KW-0805">Transcription regulation</keyword>